<dbReference type="InterPro" id="IPR037158">
    <property type="entry name" value="Thr_synth_N_sf"/>
</dbReference>
<dbReference type="InterPro" id="IPR001926">
    <property type="entry name" value="TrpB-like_PALP"/>
</dbReference>
<dbReference type="FunFam" id="3.40.50.1100:FF:000047">
    <property type="entry name" value="Threonine synthase like 2"/>
    <property type="match status" value="1"/>
</dbReference>
<dbReference type="AlphaFoldDB" id="H2YG53"/>
<dbReference type="InterPro" id="IPR036052">
    <property type="entry name" value="TrpB-like_PALP_sf"/>
</dbReference>
<organism evidence="3 4">
    <name type="scientific">Ciona savignyi</name>
    <name type="common">Pacific transparent sea squirt</name>
    <dbReference type="NCBI Taxonomy" id="51511"/>
    <lineage>
        <taxon>Eukaryota</taxon>
        <taxon>Metazoa</taxon>
        <taxon>Chordata</taxon>
        <taxon>Tunicata</taxon>
        <taxon>Ascidiacea</taxon>
        <taxon>Phlebobranchia</taxon>
        <taxon>Cionidae</taxon>
        <taxon>Ciona</taxon>
    </lineage>
</organism>
<accession>H2YG53</accession>
<dbReference type="OMA" id="NFERYLY"/>
<dbReference type="GeneTree" id="ENSGT00940000158503"/>
<keyword evidence="4" id="KW-1185">Reference proteome</keyword>
<dbReference type="GO" id="GO:0009071">
    <property type="term" value="P:serine family amino acid catabolic process"/>
    <property type="evidence" value="ECO:0007669"/>
    <property type="project" value="TreeGrafter"/>
</dbReference>
<dbReference type="PANTHER" id="PTHR42690">
    <property type="entry name" value="THREONINE SYNTHASE FAMILY MEMBER"/>
    <property type="match status" value="1"/>
</dbReference>
<evidence type="ECO:0008006" key="5">
    <source>
        <dbReference type="Google" id="ProtNLM"/>
    </source>
</evidence>
<sequence>MRFISTRGQTTEPKTFEESLFCCYTEDGGVLMPETIPKVDLMTLQKWKNLNYIALVKEIVSFYVSSDEVTLQDQSDLIDAAFSSFDIDEVIQLAKLENGLNILELWHGKTLAFKDLAMSCTAQFINYFLSKRGRHFTAVVVTSGDTGSSAIHNALDLPCIDIIVIFPHKRISKFQERMMTTVLAKNIHVYAADGSNDDIENTVINVMNDGELVKKHPLLGTLNSQNWCRILVQESIAHSVYAYLHATERVGAPVDIIIPCGGYGNMASCLIAKEMGVPINPVSVSNANDFMYRVVKTNELVLSKVQATIAPAMDIGFPLNSERVFWLLSGGNGQLIRELMEKFIETGHANLPADLHTKLVKTVETSVASESAIIEAIQRCWKESNYPICPHTATAVAHYYGLTEGYKESENPAVHLATASAAKFSEALTKAGIPLQRSPKIDVLEKKKSQYTMLAKGDNWKKILREKIVEISCRANR</sequence>
<dbReference type="InParanoid" id="H2YG53"/>
<dbReference type="Gene3D" id="3.40.50.1100">
    <property type="match status" value="2"/>
</dbReference>
<dbReference type="PANTHER" id="PTHR42690:SF1">
    <property type="entry name" value="THREONINE SYNTHASE-LIKE 2"/>
    <property type="match status" value="1"/>
</dbReference>
<dbReference type="SUPFAM" id="SSF53686">
    <property type="entry name" value="Tryptophan synthase beta subunit-like PLP-dependent enzymes"/>
    <property type="match status" value="1"/>
</dbReference>
<dbReference type="HOGENOM" id="CLU_015170_1_1_1"/>
<evidence type="ECO:0000259" key="1">
    <source>
        <dbReference type="Pfam" id="PF00291"/>
    </source>
</evidence>
<dbReference type="InterPro" id="IPR029144">
    <property type="entry name" value="Thr_synth_N"/>
</dbReference>
<evidence type="ECO:0000313" key="3">
    <source>
        <dbReference type="Ensembl" id="ENSCSAVP00000004302.1"/>
    </source>
</evidence>
<dbReference type="eggNOG" id="KOG2616">
    <property type="taxonomic scope" value="Eukaryota"/>
</dbReference>
<name>H2YG53_CIOSA</name>
<protein>
    <recommendedName>
        <fullName evidence="5">Threonine synthase-like 2</fullName>
    </recommendedName>
</protein>
<evidence type="ECO:0000313" key="4">
    <source>
        <dbReference type="Proteomes" id="UP000007875"/>
    </source>
</evidence>
<proteinExistence type="predicted"/>
<reference evidence="4" key="1">
    <citation type="submission" date="2003-08" db="EMBL/GenBank/DDBJ databases">
        <authorList>
            <person name="Birren B."/>
            <person name="Nusbaum C."/>
            <person name="Abebe A."/>
            <person name="Abouelleil A."/>
            <person name="Adekoya E."/>
            <person name="Ait-zahra M."/>
            <person name="Allen N."/>
            <person name="Allen T."/>
            <person name="An P."/>
            <person name="Anderson M."/>
            <person name="Anderson S."/>
            <person name="Arachchi H."/>
            <person name="Armbruster J."/>
            <person name="Bachantsang P."/>
            <person name="Baldwin J."/>
            <person name="Barry A."/>
            <person name="Bayul T."/>
            <person name="Blitshsteyn B."/>
            <person name="Bloom T."/>
            <person name="Blye J."/>
            <person name="Boguslavskiy L."/>
            <person name="Borowsky M."/>
            <person name="Boukhgalter B."/>
            <person name="Brunache A."/>
            <person name="Butler J."/>
            <person name="Calixte N."/>
            <person name="Calvo S."/>
            <person name="Camarata J."/>
            <person name="Campo K."/>
            <person name="Chang J."/>
            <person name="Cheshatsang Y."/>
            <person name="Citroen M."/>
            <person name="Collymore A."/>
            <person name="Considine T."/>
            <person name="Cook A."/>
            <person name="Cooke P."/>
            <person name="Corum B."/>
            <person name="Cuomo C."/>
            <person name="David R."/>
            <person name="Dawoe T."/>
            <person name="Degray S."/>
            <person name="Dodge S."/>
            <person name="Dooley K."/>
            <person name="Dorje P."/>
            <person name="Dorjee K."/>
            <person name="Dorris L."/>
            <person name="Duffey N."/>
            <person name="Dupes A."/>
            <person name="Elkins T."/>
            <person name="Engels R."/>
            <person name="Erickson J."/>
            <person name="Farina A."/>
            <person name="Faro S."/>
            <person name="Ferreira P."/>
            <person name="Fischer H."/>
            <person name="Fitzgerald M."/>
            <person name="Foley K."/>
            <person name="Gage D."/>
            <person name="Galagan J."/>
            <person name="Gearin G."/>
            <person name="Gnerre S."/>
            <person name="Gnirke A."/>
            <person name="Goyette A."/>
            <person name="Graham J."/>
            <person name="Grandbois E."/>
            <person name="Gyaltsen K."/>
            <person name="Hafez N."/>
            <person name="Hagopian D."/>
            <person name="Hagos B."/>
            <person name="Hall J."/>
            <person name="Hatcher B."/>
            <person name="Heller A."/>
            <person name="Higgins H."/>
            <person name="Honan T."/>
            <person name="Horn A."/>
            <person name="Houde N."/>
            <person name="Hughes L."/>
            <person name="Hulme W."/>
            <person name="Husby E."/>
            <person name="Iliev I."/>
            <person name="Jaffe D."/>
            <person name="Jones C."/>
            <person name="Kamal M."/>
            <person name="Kamat A."/>
            <person name="Kamvysselis M."/>
            <person name="Karlsson E."/>
            <person name="Kells C."/>
            <person name="Kieu A."/>
            <person name="Kisner P."/>
            <person name="Kodira C."/>
            <person name="Kulbokas E."/>
            <person name="Labutti K."/>
            <person name="Lama D."/>
            <person name="Landers T."/>
            <person name="Leger J."/>
            <person name="Levine S."/>
            <person name="Lewis D."/>
            <person name="Lewis T."/>
            <person name="Lindblad-toh K."/>
            <person name="Liu X."/>
            <person name="Lokyitsang T."/>
            <person name="Lokyitsang Y."/>
            <person name="Lucien O."/>
            <person name="Lui A."/>
            <person name="Ma L.J."/>
            <person name="Mabbitt R."/>
            <person name="Macdonald J."/>
            <person name="Maclean C."/>
            <person name="Major J."/>
            <person name="Manning J."/>
            <person name="Marabella R."/>
            <person name="Maru K."/>
            <person name="Matthews C."/>
            <person name="Mauceli E."/>
            <person name="Mccarthy M."/>
            <person name="Mcdonough S."/>
            <person name="Mcghee T."/>
            <person name="Meldrim J."/>
            <person name="Meneus L."/>
            <person name="Mesirov J."/>
            <person name="Mihalev A."/>
            <person name="Mihova T."/>
            <person name="Mikkelsen T."/>
            <person name="Mlenga V."/>
            <person name="Moru K."/>
            <person name="Mozes J."/>
            <person name="Mulrain L."/>
            <person name="Munson G."/>
            <person name="Naylor J."/>
            <person name="Newes C."/>
            <person name="Nguyen C."/>
            <person name="Nguyen N."/>
            <person name="Nguyen T."/>
            <person name="Nicol R."/>
            <person name="Nielsen C."/>
            <person name="Nizzari M."/>
            <person name="Norbu C."/>
            <person name="Norbu N."/>
            <person name="O'donnell P."/>
            <person name="Okoawo O."/>
            <person name="O'leary S."/>
            <person name="Omotosho B."/>
            <person name="O'neill K."/>
            <person name="Osman S."/>
            <person name="Parker S."/>
            <person name="Perrin D."/>
            <person name="Phunkhang P."/>
            <person name="Piqani B."/>
            <person name="Purcell S."/>
            <person name="Rachupka T."/>
            <person name="Ramasamy U."/>
            <person name="Rameau R."/>
            <person name="Ray V."/>
            <person name="Raymond C."/>
            <person name="Retta R."/>
            <person name="Richardson S."/>
            <person name="Rise C."/>
            <person name="Rodriguez J."/>
            <person name="Rogers J."/>
            <person name="Rogov P."/>
            <person name="Rutman M."/>
            <person name="Schupbach R."/>
            <person name="Seaman C."/>
            <person name="Settipalli S."/>
            <person name="Sharpe T."/>
            <person name="Sheridan J."/>
            <person name="Sherpa N."/>
            <person name="Shi J."/>
            <person name="Smirnov S."/>
            <person name="Smith C."/>
            <person name="Sougnez C."/>
            <person name="Spencer B."/>
            <person name="Stalker J."/>
            <person name="Stange-thomann N."/>
            <person name="Stavropoulos S."/>
            <person name="Stetson K."/>
            <person name="Stone C."/>
            <person name="Stone S."/>
            <person name="Stubbs M."/>
            <person name="Talamas J."/>
            <person name="Tchuinga P."/>
            <person name="Tenzing P."/>
            <person name="Tesfaye S."/>
            <person name="Theodore J."/>
            <person name="Thoulutsang Y."/>
            <person name="Topham K."/>
            <person name="Towey S."/>
            <person name="Tsamla T."/>
            <person name="Tsomo N."/>
            <person name="Vallee D."/>
            <person name="Vassiliev H."/>
            <person name="Venkataraman V."/>
            <person name="Vinson J."/>
            <person name="Vo A."/>
            <person name="Wade C."/>
            <person name="Wang S."/>
            <person name="Wangchuk T."/>
            <person name="Wangdi T."/>
            <person name="Whittaker C."/>
            <person name="Wilkinson J."/>
            <person name="Wu Y."/>
            <person name="Wyman D."/>
            <person name="Yadav S."/>
            <person name="Yang S."/>
            <person name="Yang X."/>
            <person name="Yeager S."/>
            <person name="Yee E."/>
            <person name="Young G."/>
            <person name="Zainoun J."/>
            <person name="Zembeck L."/>
            <person name="Zimmer A."/>
            <person name="Zody M."/>
            <person name="Lander E."/>
        </authorList>
    </citation>
    <scope>NUCLEOTIDE SEQUENCE [LARGE SCALE GENOMIC DNA]</scope>
</reference>
<dbReference type="GO" id="GO:0030170">
    <property type="term" value="F:pyridoxal phosphate binding"/>
    <property type="evidence" value="ECO:0007669"/>
    <property type="project" value="TreeGrafter"/>
</dbReference>
<reference evidence="3" key="2">
    <citation type="submission" date="2025-08" db="UniProtKB">
        <authorList>
            <consortium name="Ensembl"/>
        </authorList>
    </citation>
    <scope>IDENTIFICATION</scope>
</reference>
<dbReference type="Pfam" id="PF00291">
    <property type="entry name" value="PALP"/>
    <property type="match status" value="1"/>
</dbReference>
<dbReference type="Pfam" id="PF14821">
    <property type="entry name" value="Thr_synth_N"/>
    <property type="match status" value="1"/>
</dbReference>
<reference evidence="3" key="3">
    <citation type="submission" date="2025-09" db="UniProtKB">
        <authorList>
            <consortium name="Ensembl"/>
        </authorList>
    </citation>
    <scope>IDENTIFICATION</scope>
</reference>
<evidence type="ECO:0000259" key="2">
    <source>
        <dbReference type="Pfam" id="PF14821"/>
    </source>
</evidence>
<dbReference type="InterPro" id="IPR051166">
    <property type="entry name" value="Threonine_Synthase"/>
</dbReference>
<dbReference type="Gene3D" id="3.90.1380.10">
    <property type="entry name" value="Threonine synthase, N-terminal domain"/>
    <property type="match status" value="1"/>
</dbReference>
<dbReference type="Proteomes" id="UP000007875">
    <property type="component" value="Unassembled WGS sequence"/>
</dbReference>
<dbReference type="Ensembl" id="ENSCSAVT00000004366.1">
    <property type="protein sequence ID" value="ENSCSAVP00000004302.1"/>
    <property type="gene ID" value="ENSCSAVG00000002548.1"/>
</dbReference>
<dbReference type="STRING" id="51511.ENSCSAVP00000004302"/>
<feature type="domain" description="Threonine synthase N-terminal" evidence="2">
    <location>
        <begin position="2"/>
        <end position="82"/>
    </location>
</feature>
<dbReference type="GO" id="GO:0046360">
    <property type="term" value="P:2-oxobutyrate biosynthetic process"/>
    <property type="evidence" value="ECO:0007669"/>
    <property type="project" value="TreeGrafter"/>
</dbReference>
<feature type="domain" description="Tryptophan synthase beta chain-like PALP" evidence="1">
    <location>
        <begin position="106"/>
        <end position="333"/>
    </location>
</feature>
<dbReference type="Pfam" id="PF24857">
    <property type="entry name" value="THR4_C"/>
    <property type="match status" value="1"/>
</dbReference>